<dbReference type="GO" id="GO:0016020">
    <property type="term" value="C:membrane"/>
    <property type="evidence" value="ECO:0007669"/>
    <property type="project" value="UniProtKB-SubCell"/>
</dbReference>
<comment type="caution">
    <text evidence="7">The sequence shown here is derived from an EMBL/GenBank/DDBJ whole genome shotgun (WGS) entry which is preliminary data.</text>
</comment>
<sequence>MKYLVTASSGVRLEALSEQLVGTYKHHPVDDHVRGLSTFTIMAGLGGCFGYALGGINWDVTTIGNILGGHVRAVFTLITILFIACVTYTITSFKEIPLYVMELRTETIDTSIIEKCKNESTNVHEYGSIEKPDDAESTSNFKMYSKLDESTHSLSENNQSCKQQNTAQDINTSMALYLKSIIYMPPSIKKLCITNLFCWMAHVSYSLYFTDFVGEAVFEGNPMAVEGNSLRELYEDGVRFGCWGMISIGSNSISAQFHKSWPFGERFELFPSFVGFSSYIKENVRECLFRFGREQNGERPLLDQKCVCRRSINICNGWTAGIMYSTLFTIPYLIVAYYHAKGTSSMPIMPDFVSERNRTPEILPTD</sequence>
<keyword evidence="2" id="KW-0813">Transport</keyword>
<keyword evidence="5 6" id="KW-0472">Membrane</keyword>
<proteinExistence type="predicted"/>
<organism evidence="7 8">
    <name type="scientific">Exocentrus adspersus</name>
    <dbReference type="NCBI Taxonomy" id="1586481"/>
    <lineage>
        <taxon>Eukaryota</taxon>
        <taxon>Metazoa</taxon>
        <taxon>Ecdysozoa</taxon>
        <taxon>Arthropoda</taxon>
        <taxon>Hexapoda</taxon>
        <taxon>Insecta</taxon>
        <taxon>Pterygota</taxon>
        <taxon>Neoptera</taxon>
        <taxon>Endopterygota</taxon>
        <taxon>Coleoptera</taxon>
        <taxon>Polyphaga</taxon>
        <taxon>Cucujiformia</taxon>
        <taxon>Chrysomeloidea</taxon>
        <taxon>Cerambycidae</taxon>
        <taxon>Lamiinae</taxon>
        <taxon>Acanthocinini</taxon>
        <taxon>Exocentrus</taxon>
    </lineage>
</organism>
<dbReference type="EMBL" id="JANEYG010000060">
    <property type="protein sequence ID" value="KAJ8914992.1"/>
    <property type="molecule type" value="Genomic_DNA"/>
</dbReference>
<feature type="transmembrane region" description="Helical" evidence="6">
    <location>
        <begin position="70"/>
        <end position="90"/>
    </location>
</feature>
<feature type="transmembrane region" description="Helical" evidence="6">
    <location>
        <begin position="318"/>
        <end position="340"/>
    </location>
</feature>
<evidence type="ECO:0000256" key="4">
    <source>
        <dbReference type="ARBA" id="ARBA00022989"/>
    </source>
</evidence>
<gene>
    <name evidence="7" type="ORF">NQ315_002516</name>
</gene>
<dbReference type="Proteomes" id="UP001159042">
    <property type="component" value="Unassembled WGS sequence"/>
</dbReference>
<reference evidence="7 8" key="1">
    <citation type="journal article" date="2023" name="Insect Mol. Biol.">
        <title>Genome sequencing provides insights into the evolution of gene families encoding plant cell wall-degrading enzymes in longhorned beetles.</title>
        <authorList>
            <person name="Shin N.R."/>
            <person name="Okamura Y."/>
            <person name="Kirsch R."/>
            <person name="Pauchet Y."/>
        </authorList>
    </citation>
    <scope>NUCLEOTIDE SEQUENCE [LARGE SCALE GENOMIC DNA]</scope>
    <source>
        <strain evidence="7">EAD_L_NR</strain>
    </source>
</reference>
<dbReference type="InterPro" id="IPR036259">
    <property type="entry name" value="MFS_trans_sf"/>
</dbReference>
<evidence type="ECO:0000313" key="8">
    <source>
        <dbReference type="Proteomes" id="UP001159042"/>
    </source>
</evidence>
<evidence type="ECO:0000256" key="2">
    <source>
        <dbReference type="ARBA" id="ARBA00022448"/>
    </source>
</evidence>
<evidence type="ECO:0000313" key="7">
    <source>
        <dbReference type="EMBL" id="KAJ8914992.1"/>
    </source>
</evidence>
<dbReference type="SUPFAM" id="SSF103473">
    <property type="entry name" value="MFS general substrate transporter"/>
    <property type="match status" value="1"/>
</dbReference>
<accession>A0AAV8VM10</accession>
<keyword evidence="4 6" id="KW-1133">Transmembrane helix</keyword>
<evidence type="ECO:0000256" key="6">
    <source>
        <dbReference type="SAM" id="Phobius"/>
    </source>
</evidence>
<dbReference type="AlphaFoldDB" id="A0AAV8VM10"/>
<evidence type="ECO:0000256" key="5">
    <source>
        <dbReference type="ARBA" id="ARBA00023136"/>
    </source>
</evidence>
<keyword evidence="8" id="KW-1185">Reference proteome</keyword>
<dbReference type="GO" id="GO:0008506">
    <property type="term" value="F:sucrose:proton symporter activity"/>
    <property type="evidence" value="ECO:0007669"/>
    <property type="project" value="TreeGrafter"/>
</dbReference>
<comment type="subcellular location">
    <subcellularLocation>
        <location evidence="1">Membrane</location>
        <topology evidence="1">Multi-pass membrane protein</topology>
    </subcellularLocation>
</comment>
<dbReference type="PANTHER" id="PTHR19432:SF35">
    <property type="entry name" value="SOLUTE CARRIER FAMILY 45 MEMBER 3 ISOFORM X1"/>
    <property type="match status" value="1"/>
</dbReference>
<feature type="transmembrane region" description="Helical" evidence="6">
    <location>
        <begin position="39"/>
        <end position="58"/>
    </location>
</feature>
<name>A0AAV8VM10_9CUCU</name>
<evidence type="ECO:0000256" key="1">
    <source>
        <dbReference type="ARBA" id="ARBA00004141"/>
    </source>
</evidence>
<evidence type="ECO:0000256" key="3">
    <source>
        <dbReference type="ARBA" id="ARBA00022692"/>
    </source>
</evidence>
<protein>
    <submittedName>
        <fullName evidence="7">Uncharacterized protein</fullName>
    </submittedName>
</protein>
<dbReference type="PANTHER" id="PTHR19432">
    <property type="entry name" value="SUGAR TRANSPORTER"/>
    <property type="match status" value="1"/>
</dbReference>
<keyword evidence="3 6" id="KW-0812">Transmembrane</keyword>